<evidence type="ECO:0000256" key="3">
    <source>
        <dbReference type="ARBA" id="ARBA00022670"/>
    </source>
</evidence>
<dbReference type="STRING" id="133381.A0A2T9Z666"/>
<evidence type="ECO:0000256" key="5">
    <source>
        <dbReference type="ARBA" id="ARBA00022801"/>
    </source>
</evidence>
<dbReference type="GO" id="GO:0070139">
    <property type="term" value="F:SUMO-specific endopeptidase activity"/>
    <property type="evidence" value="ECO:0007669"/>
    <property type="project" value="TreeGrafter"/>
</dbReference>
<dbReference type="GO" id="GO:0006508">
    <property type="term" value="P:proteolysis"/>
    <property type="evidence" value="ECO:0007669"/>
    <property type="project" value="UniProtKB-KW"/>
</dbReference>
<dbReference type="InterPro" id="IPR051947">
    <property type="entry name" value="Sentrin-specific_protease"/>
</dbReference>
<proteinExistence type="inferred from homology"/>
<dbReference type="EMBL" id="MBFS01002181">
    <property type="protein sequence ID" value="PVV00096.1"/>
    <property type="molecule type" value="Genomic_DNA"/>
</dbReference>
<evidence type="ECO:0000256" key="4">
    <source>
        <dbReference type="ARBA" id="ARBA00022786"/>
    </source>
</evidence>
<feature type="region of interest" description="Disordered" evidence="6">
    <location>
        <begin position="221"/>
        <end position="272"/>
    </location>
</feature>
<comment type="caution">
    <text evidence="8">The sequence shown here is derived from an EMBL/GenBank/DDBJ whole genome shotgun (WGS) entry which is preliminary data.</text>
</comment>
<feature type="non-terminal residue" evidence="8">
    <location>
        <position position="1"/>
    </location>
</feature>
<reference evidence="8 9" key="1">
    <citation type="journal article" date="2018" name="MBio">
        <title>Comparative Genomics Reveals the Core Gene Toolbox for the Fungus-Insect Symbiosis.</title>
        <authorList>
            <person name="Wang Y."/>
            <person name="Stata M."/>
            <person name="Wang W."/>
            <person name="Stajich J.E."/>
            <person name="White M.M."/>
            <person name="Moncalvo J.M."/>
        </authorList>
    </citation>
    <scope>NUCLEOTIDE SEQUENCE [LARGE SCALE GENOMIC DNA]</scope>
    <source>
        <strain evidence="8 9">SC-DP-2</strain>
    </source>
</reference>
<feature type="non-terminal residue" evidence="8">
    <location>
        <position position="736"/>
    </location>
</feature>
<feature type="domain" description="Ubiquitin-like protease family profile" evidence="7">
    <location>
        <begin position="82"/>
        <end position="510"/>
    </location>
</feature>
<dbReference type="PANTHER" id="PTHR46896">
    <property type="entry name" value="SENTRIN-SPECIFIC PROTEASE"/>
    <property type="match status" value="1"/>
</dbReference>
<organism evidence="8 9">
    <name type="scientific">Smittium megazygosporum</name>
    <dbReference type="NCBI Taxonomy" id="133381"/>
    <lineage>
        <taxon>Eukaryota</taxon>
        <taxon>Fungi</taxon>
        <taxon>Fungi incertae sedis</taxon>
        <taxon>Zoopagomycota</taxon>
        <taxon>Kickxellomycotina</taxon>
        <taxon>Harpellomycetes</taxon>
        <taxon>Harpellales</taxon>
        <taxon>Legeriomycetaceae</taxon>
        <taxon>Smittium</taxon>
    </lineage>
</organism>
<evidence type="ECO:0000313" key="9">
    <source>
        <dbReference type="Proteomes" id="UP000245609"/>
    </source>
</evidence>
<dbReference type="GO" id="GO:0005634">
    <property type="term" value="C:nucleus"/>
    <property type="evidence" value="ECO:0007669"/>
    <property type="project" value="TreeGrafter"/>
</dbReference>
<feature type="compositionally biased region" description="Basic and acidic residues" evidence="6">
    <location>
        <begin position="1"/>
        <end position="12"/>
    </location>
</feature>
<evidence type="ECO:0000313" key="8">
    <source>
        <dbReference type="EMBL" id="PVV00096.1"/>
    </source>
</evidence>
<keyword evidence="5" id="KW-0378">Hydrolase</keyword>
<feature type="region of interest" description="Disordered" evidence="6">
    <location>
        <begin position="345"/>
        <end position="373"/>
    </location>
</feature>
<dbReference type="Proteomes" id="UP000245609">
    <property type="component" value="Unassembled WGS sequence"/>
</dbReference>
<dbReference type="SUPFAM" id="SSF54001">
    <property type="entry name" value="Cysteine proteinases"/>
    <property type="match status" value="1"/>
</dbReference>
<evidence type="ECO:0000256" key="6">
    <source>
        <dbReference type="SAM" id="MobiDB-lite"/>
    </source>
</evidence>
<dbReference type="PANTHER" id="PTHR46896:SF3">
    <property type="entry name" value="FI06413P-RELATED"/>
    <property type="match status" value="1"/>
</dbReference>
<keyword evidence="3" id="KW-0645">Protease</keyword>
<evidence type="ECO:0000259" key="7">
    <source>
        <dbReference type="PROSITE" id="PS50600"/>
    </source>
</evidence>
<dbReference type="InterPro" id="IPR038765">
    <property type="entry name" value="Papain-like_cys_pep_sf"/>
</dbReference>
<evidence type="ECO:0000256" key="1">
    <source>
        <dbReference type="ARBA" id="ARBA00005234"/>
    </source>
</evidence>
<name>A0A2T9Z666_9FUNG</name>
<dbReference type="AlphaFoldDB" id="A0A2T9Z666"/>
<keyword evidence="4" id="KW-0833">Ubl conjugation pathway</keyword>
<comment type="similarity">
    <text evidence="1">Belongs to the peptidase C48 family.</text>
</comment>
<gene>
    <name evidence="8" type="ORF">BB560_005405</name>
</gene>
<dbReference type="GO" id="GO:0005737">
    <property type="term" value="C:cytoplasm"/>
    <property type="evidence" value="ECO:0007669"/>
    <property type="project" value="TreeGrafter"/>
</dbReference>
<dbReference type="GO" id="GO:0016926">
    <property type="term" value="P:protein desumoylation"/>
    <property type="evidence" value="ECO:0007669"/>
    <property type="project" value="TreeGrafter"/>
</dbReference>
<feature type="compositionally biased region" description="Polar residues" evidence="6">
    <location>
        <begin position="227"/>
        <end position="253"/>
    </location>
</feature>
<feature type="region of interest" description="Disordered" evidence="6">
    <location>
        <begin position="1"/>
        <end position="32"/>
    </location>
</feature>
<protein>
    <recommendedName>
        <fullName evidence="7">Ubiquitin-like protease family profile domain-containing protein</fullName>
    </recommendedName>
</protein>
<dbReference type="Gene3D" id="3.40.395.10">
    <property type="entry name" value="Adenoviral Proteinase, Chain A"/>
    <property type="match status" value="2"/>
</dbReference>
<evidence type="ECO:0000256" key="2">
    <source>
        <dbReference type="ARBA" id="ARBA00022553"/>
    </source>
</evidence>
<keyword evidence="2" id="KW-0597">Phosphoprotein</keyword>
<keyword evidence="9" id="KW-1185">Reference proteome</keyword>
<sequence>RLDKNEDREARNEALPQAEAKDSGYELEEDTALQKPSFKTLDVESTNPQKRSARIAGKNLNLNPHNDSVLLFKFPFDSMTSIPVSSQDYTRLGHEEFLNDSLIDFYLRYLMEHLQKTNKKFYDQIFIYSSFFYDLYCKHPKHEPEKRFDSVRKWTSKVDIFAKKYLFVPINKDYHWFLALIVNPSILTEFEKAGTSLEEEIVSTDKATQLSTNLNVSKDQNEIDGTRTLSTGTGNSTTHHLIASNSRKNSDNSESQEMDVEICDEQSTHSQDSYEMSVENSETAQDFENENIVSLTELTQLTTEDFMDSNDHSEPESVPVGENTDTKKLNIEKIDIDEMEIESSKALSAENDSQNSTRQGSIHVDERRTSPRLRISPIKKVDELIDEHMVSKYWFPGNGTRGGQHGLSANSRNQSSKSTESPLSANQESNYRNNKNCIDPDSRPWIIIFDSLGGRNKLVLENLNSYMRSLFNDKYGYNITGSIQGCYAKVPKQPNYSDCGVYLLQYVEEFMKKPDVLEKIVLKFHAQLKKVTENLGVRIISNDSESQTAISGLGRRVGQLDAEQTENSEYQGTKPDQSPHPIAMRLVLLSSSSKHSSSELPNIIRSSSVAPQCIVSVSFTLLRIAEASPSTFWTHPGCCSQKYDSQSRYYFYSVWSSFLWQTTSLCYELLGGISQQSLHNVFELYCLIFGDGLLAINEFMDKKVDRLCESPGITASMTWSLSEISWILDNRSCAHS</sequence>
<accession>A0A2T9Z666</accession>
<feature type="region of interest" description="Disordered" evidence="6">
    <location>
        <begin position="401"/>
        <end position="435"/>
    </location>
</feature>
<dbReference type="PROSITE" id="PS50600">
    <property type="entry name" value="ULP_PROTEASE"/>
    <property type="match status" value="1"/>
</dbReference>
<dbReference type="InterPro" id="IPR003653">
    <property type="entry name" value="Peptidase_C48_C"/>
</dbReference>
<dbReference type="OrthoDB" id="442460at2759"/>
<dbReference type="Pfam" id="PF02902">
    <property type="entry name" value="Peptidase_C48"/>
    <property type="match status" value="2"/>
</dbReference>
<feature type="compositionally biased region" description="Polar residues" evidence="6">
    <location>
        <begin position="407"/>
        <end position="435"/>
    </location>
</feature>
<feature type="compositionally biased region" description="Polar residues" evidence="6">
    <location>
        <begin position="350"/>
        <end position="360"/>
    </location>
</feature>
<feature type="compositionally biased region" description="Acidic residues" evidence="6">
    <location>
        <begin position="254"/>
        <end position="264"/>
    </location>
</feature>